<evidence type="ECO:0000256" key="9">
    <source>
        <dbReference type="SAM" id="Phobius"/>
    </source>
</evidence>
<comment type="catalytic activity">
    <reaction evidence="8">
        <text>a ubiquinone + NADH + 5 H(+)(in) = a ubiquinol + NAD(+) + 4 H(+)(out)</text>
        <dbReference type="Rhea" id="RHEA:29091"/>
        <dbReference type="Rhea" id="RHEA-COMP:9565"/>
        <dbReference type="Rhea" id="RHEA-COMP:9566"/>
        <dbReference type="ChEBI" id="CHEBI:15378"/>
        <dbReference type="ChEBI" id="CHEBI:16389"/>
        <dbReference type="ChEBI" id="CHEBI:17976"/>
        <dbReference type="ChEBI" id="CHEBI:57540"/>
        <dbReference type="ChEBI" id="CHEBI:57945"/>
        <dbReference type="EC" id="7.1.1.2"/>
    </reaction>
</comment>
<comment type="function">
    <text evidence="1">Core subunit of the mitochondrial membrane respiratory chain NADH dehydrogenase (Complex I) that is believed to belong to the minimal assembly required for catalysis. Complex I functions in the transfer of electrons from NADH to the respiratory chain. The immediate electron acceptor for the enzyme is believed to be ubiquinone.</text>
</comment>
<dbReference type="PRINTS" id="PR01434">
    <property type="entry name" value="NADHDHGNASE5"/>
</dbReference>
<dbReference type="InterPro" id="IPR001750">
    <property type="entry name" value="ND/Mrp_TM"/>
</dbReference>
<evidence type="ECO:0000256" key="3">
    <source>
        <dbReference type="ARBA" id="ARBA00012944"/>
    </source>
</evidence>
<evidence type="ECO:0000256" key="5">
    <source>
        <dbReference type="ARBA" id="ARBA00022989"/>
    </source>
</evidence>
<feature type="transmembrane region" description="Helical" evidence="9">
    <location>
        <begin position="45"/>
        <end position="61"/>
    </location>
</feature>
<feature type="transmembrane region" description="Helical" evidence="9">
    <location>
        <begin position="227"/>
        <end position="245"/>
    </location>
</feature>
<geneLocation type="mitochondrion" evidence="11"/>
<gene>
    <name evidence="11" type="primary">nad5</name>
</gene>
<evidence type="ECO:0000256" key="4">
    <source>
        <dbReference type="ARBA" id="ARBA00022692"/>
    </source>
</evidence>
<feature type="transmembrane region" description="Helical" evidence="9">
    <location>
        <begin position="252"/>
        <end position="270"/>
    </location>
</feature>
<dbReference type="GO" id="GO:0042773">
    <property type="term" value="P:ATP synthesis coupled electron transport"/>
    <property type="evidence" value="ECO:0007669"/>
    <property type="project" value="InterPro"/>
</dbReference>
<feature type="transmembrane region" description="Helical" evidence="9">
    <location>
        <begin position="435"/>
        <end position="456"/>
    </location>
</feature>
<keyword evidence="11" id="KW-0496">Mitochondrion</keyword>
<evidence type="ECO:0000256" key="6">
    <source>
        <dbReference type="ARBA" id="ARBA00023136"/>
    </source>
</evidence>
<feature type="transmembrane region" description="Helical" evidence="9">
    <location>
        <begin position="138"/>
        <end position="158"/>
    </location>
</feature>
<evidence type="ECO:0000313" key="11">
    <source>
        <dbReference type="EMBL" id="QPN54253.1"/>
    </source>
</evidence>
<dbReference type="EMBL" id="MW199171">
    <property type="protein sequence ID" value="QPN54253.1"/>
    <property type="molecule type" value="Genomic_DNA"/>
</dbReference>
<proteinExistence type="predicted"/>
<feature type="domain" description="NADH:quinone oxidoreductase/Mrp antiporter transmembrane" evidence="10">
    <location>
        <begin position="92"/>
        <end position="364"/>
    </location>
</feature>
<feature type="transmembrane region" description="Helical" evidence="9">
    <location>
        <begin position="73"/>
        <end position="93"/>
    </location>
</feature>
<dbReference type="EC" id="7.1.1.2" evidence="3"/>
<feature type="transmembrane region" description="Helical" evidence="9">
    <location>
        <begin position="197"/>
        <end position="215"/>
    </location>
</feature>
<evidence type="ECO:0000259" key="10">
    <source>
        <dbReference type="Pfam" id="PF00361"/>
    </source>
</evidence>
<protein>
    <recommendedName>
        <fullName evidence="3">NADH:ubiquinone reductase (H(+)-translocating)</fullName>
        <ecNumber evidence="3">7.1.1.2</ecNumber>
    </recommendedName>
    <alternativeName>
        <fullName evidence="7">NADH dehydrogenase subunit 5</fullName>
    </alternativeName>
</protein>
<reference evidence="11" key="1">
    <citation type="journal article" date="2020" name="Gene">
        <title>Structure, gene order, and nucleotide composition of mitochondrial genomes in parasitic lice from Amblycera.</title>
        <authorList>
            <person name="Sweet A.D."/>
            <person name="Johnson K.P."/>
            <person name="Cao Y."/>
            <person name="de Moya R.S."/>
            <person name="Skinner R.K."/>
            <person name="Tan M."/>
            <person name="Virrueta-Herrera S."/>
            <person name="Cameron S.L."/>
        </authorList>
    </citation>
    <scope>NUCLEOTIDE SEQUENCE</scope>
    <source>
        <strain evidence="11">Latin</strain>
    </source>
</reference>
<comment type="subcellular location">
    <subcellularLocation>
        <location evidence="2">Membrane</location>
        <topology evidence="2">Multi-pass membrane protein</topology>
    </subcellularLocation>
</comment>
<organism evidence="11">
    <name type="scientific">Laemobothrion tinnunculi</name>
    <dbReference type="NCBI Taxonomy" id="1941263"/>
    <lineage>
        <taxon>Eukaryota</taxon>
        <taxon>Metazoa</taxon>
        <taxon>Ecdysozoa</taxon>
        <taxon>Arthropoda</taxon>
        <taxon>Hexapoda</taxon>
        <taxon>Insecta</taxon>
        <taxon>Pterygota</taxon>
        <taxon>Neoptera</taxon>
        <taxon>Paraneoptera</taxon>
        <taxon>Psocodea</taxon>
        <taxon>Troctomorpha</taxon>
        <taxon>Phthiraptera</taxon>
        <taxon>Amblycera</taxon>
        <taxon>Laemobothriidae</taxon>
        <taxon>Laemobothrion</taxon>
    </lineage>
</organism>
<evidence type="ECO:0000256" key="2">
    <source>
        <dbReference type="ARBA" id="ARBA00004141"/>
    </source>
</evidence>
<name>A0A7T1M834_9NEOP</name>
<feature type="transmembrane region" description="Helical" evidence="9">
    <location>
        <begin position="356"/>
        <end position="381"/>
    </location>
</feature>
<dbReference type="AlphaFoldDB" id="A0A7T1M834"/>
<evidence type="ECO:0000256" key="7">
    <source>
        <dbReference type="ARBA" id="ARBA00031027"/>
    </source>
</evidence>
<evidence type="ECO:0000256" key="1">
    <source>
        <dbReference type="ARBA" id="ARBA00003257"/>
    </source>
</evidence>
<keyword evidence="6 9" id="KW-0472">Membrane</keyword>
<feature type="transmembrane region" description="Helical" evidence="9">
    <location>
        <begin position="402"/>
        <end position="423"/>
    </location>
</feature>
<evidence type="ECO:0000256" key="8">
    <source>
        <dbReference type="ARBA" id="ARBA00049551"/>
    </source>
</evidence>
<sequence length="534" mass="62099">MDLVHQNWASWNQMTMYFLNMDCSIEYELMENFCYMFHFDLMTNLYVMTVMLISSAIFMYSKEYIMKEEKINTWFYPCLSFFVLSMLILIMSSSLVTSLIGWEGLGITSIILILHYFSKKAMESAFYTYFITRLGDSFFLIASAYWLCSTLNVEFINLSSAPKLVIFFLIALMTKSAMLPFSEWLPKAMMAPTPISSLVHSSTLITAGILLMMRYNSVISSLTNTKWFLIIAVTTLFMSSVSAFMATDLKKIIAMSTLSQMMMIIITVLAGNSKLAFIHLTMHAFTKAMLFMIIGSILHYSQSEQDIRKIFINMKTYPLLSIMLNSAIMSLCGMFFFSGFYSKDMIMEMFMYKKTIFFMFILINTSVCLTAIYSFRILSLINLIPNNTWIMKSTNMKMLQTIMIMLFYTTIFGTFFIWILPLIPFNLMTKSDKIFLQIIILSGMITGWYWFYKIYFFLSSSWYIMFIGKMASETLKILTSLTQVISSMLQFYNSMMWSILKKWATLSHQNILFNSKNTLKALMLISMIFLLMIL</sequence>
<feature type="transmembrane region" description="Helical" evidence="9">
    <location>
        <begin position="276"/>
        <end position="298"/>
    </location>
</feature>
<dbReference type="GO" id="GO:0003954">
    <property type="term" value="F:NADH dehydrogenase activity"/>
    <property type="evidence" value="ECO:0007669"/>
    <property type="project" value="TreeGrafter"/>
</dbReference>
<dbReference type="GO" id="GO:0008137">
    <property type="term" value="F:NADH dehydrogenase (ubiquinone) activity"/>
    <property type="evidence" value="ECO:0007669"/>
    <property type="project" value="UniProtKB-EC"/>
</dbReference>
<dbReference type="GO" id="GO:0016020">
    <property type="term" value="C:membrane"/>
    <property type="evidence" value="ECO:0007669"/>
    <property type="project" value="UniProtKB-SubCell"/>
</dbReference>
<keyword evidence="4 9" id="KW-0812">Transmembrane</keyword>
<feature type="transmembrane region" description="Helical" evidence="9">
    <location>
        <begin position="517"/>
        <end position="533"/>
    </location>
</feature>
<feature type="transmembrane region" description="Helical" evidence="9">
    <location>
        <begin position="99"/>
        <end position="117"/>
    </location>
</feature>
<dbReference type="PANTHER" id="PTHR42829">
    <property type="entry name" value="NADH-UBIQUINONE OXIDOREDUCTASE CHAIN 5"/>
    <property type="match status" value="1"/>
</dbReference>
<feature type="transmembrane region" description="Helical" evidence="9">
    <location>
        <begin position="319"/>
        <end position="341"/>
    </location>
</feature>
<dbReference type="GO" id="GO:0015990">
    <property type="term" value="P:electron transport coupled proton transport"/>
    <property type="evidence" value="ECO:0007669"/>
    <property type="project" value="TreeGrafter"/>
</dbReference>
<keyword evidence="5 9" id="KW-1133">Transmembrane helix</keyword>
<accession>A0A7T1M834</accession>
<dbReference type="Pfam" id="PF00361">
    <property type="entry name" value="Proton_antipo_M"/>
    <property type="match status" value="1"/>
</dbReference>
<dbReference type="InterPro" id="IPR003945">
    <property type="entry name" value="NU5C-like"/>
</dbReference>
<feature type="transmembrane region" description="Helical" evidence="9">
    <location>
        <begin position="164"/>
        <end position="185"/>
    </location>
</feature>
<dbReference type="PANTHER" id="PTHR42829:SF2">
    <property type="entry name" value="NADH-UBIQUINONE OXIDOREDUCTASE CHAIN 5"/>
    <property type="match status" value="1"/>
</dbReference>